<feature type="transmembrane region" description="Helical" evidence="1">
    <location>
        <begin position="174"/>
        <end position="191"/>
    </location>
</feature>
<dbReference type="Pfam" id="PF06912">
    <property type="entry name" value="DUF1275"/>
    <property type="match status" value="1"/>
</dbReference>
<dbReference type="RefSeq" id="WP_187333404.1">
    <property type="nucleotide sequence ID" value="NZ_CP060490.1"/>
</dbReference>
<dbReference type="KEGG" id="ohi:H8790_01840"/>
<name>A0A7G9B5I9_9FIRM</name>
<sequence length="227" mass="25178">MNRQVSESYPIGVLLALVGGFLDAYTYLCRGGVFANAQTGNIVLFGLHLAQGEWGLSLSYLVPIAAFFFGVYVTESLKSRYKGRRGRLHWRQVTVAVESLVLLIVAFLPQGDWDSLANILVSFVCAMQVESFRKLSGSPYATTMCTGNLRSATENLYHFRRTGDGTFLRRFRQYAGIILFFIAGAAVGAHATRRFCAEAVLFGLIGLAAVFLLMFREEMDETGEEQK</sequence>
<keyword evidence="3" id="KW-1185">Reference proteome</keyword>
<feature type="transmembrane region" description="Helical" evidence="1">
    <location>
        <begin position="54"/>
        <end position="73"/>
    </location>
</feature>
<accession>A0A7G9B5I9</accession>
<keyword evidence="1" id="KW-1133">Transmembrane helix</keyword>
<dbReference type="PANTHER" id="PTHR37314:SF4">
    <property type="entry name" value="UPF0700 TRANSMEMBRANE PROTEIN YOAK"/>
    <property type="match status" value="1"/>
</dbReference>
<keyword evidence="1" id="KW-0472">Membrane</keyword>
<dbReference type="AlphaFoldDB" id="A0A7G9B5I9"/>
<feature type="transmembrane region" description="Helical" evidence="1">
    <location>
        <begin position="12"/>
        <end position="34"/>
    </location>
</feature>
<reference evidence="2 3" key="1">
    <citation type="submission" date="2020-08" db="EMBL/GenBank/DDBJ databases">
        <authorList>
            <person name="Liu C."/>
            <person name="Sun Q."/>
        </authorList>
    </citation>
    <scope>NUCLEOTIDE SEQUENCE [LARGE SCALE GENOMIC DNA]</scope>
    <source>
        <strain evidence="2 3">NSJ-62</strain>
    </source>
</reference>
<dbReference type="InterPro" id="IPR010699">
    <property type="entry name" value="DUF1275"/>
</dbReference>
<dbReference type="PANTHER" id="PTHR37314">
    <property type="entry name" value="SLR0142 PROTEIN"/>
    <property type="match status" value="1"/>
</dbReference>
<dbReference type="Proteomes" id="UP000515960">
    <property type="component" value="Chromosome"/>
</dbReference>
<organism evidence="2 3">
    <name type="scientific">Oscillibacter hominis</name>
    <dbReference type="NCBI Taxonomy" id="2763056"/>
    <lineage>
        <taxon>Bacteria</taxon>
        <taxon>Bacillati</taxon>
        <taxon>Bacillota</taxon>
        <taxon>Clostridia</taxon>
        <taxon>Eubacteriales</taxon>
        <taxon>Oscillospiraceae</taxon>
        <taxon>Oscillibacter</taxon>
    </lineage>
</organism>
<proteinExistence type="predicted"/>
<feature type="transmembrane region" description="Helical" evidence="1">
    <location>
        <begin position="93"/>
        <end position="109"/>
    </location>
</feature>
<gene>
    <name evidence="2" type="ORF">H8790_01840</name>
</gene>
<protein>
    <submittedName>
        <fullName evidence="2">DUF1275 domain-containing protein</fullName>
    </submittedName>
</protein>
<evidence type="ECO:0000256" key="1">
    <source>
        <dbReference type="SAM" id="Phobius"/>
    </source>
</evidence>
<evidence type="ECO:0000313" key="2">
    <source>
        <dbReference type="EMBL" id="QNL44820.1"/>
    </source>
</evidence>
<dbReference type="EMBL" id="CP060490">
    <property type="protein sequence ID" value="QNL44820.1"/>
    <property type="molecule type" value="Genomic_DNA"/>
</dbReference>
<evidence type="ECO:0000313" key="3">
    <source>
        <dbReference type="Proteomes" id="UP000515960"/>
    </source>
</evidence>
<feature type="transmembrane region" description="Helical" evidence="1">
    <location>
        <begin position="197"/>
        <end position="215"/>
    </location>
</feature>
<keyword evidence="1" id="KW-0812">Transmembrane</keyword>